<feature type="transmembrane region" description="Helical" evidence="1">
    <location>
        <begin position="52"/>
        <end position="74"/>
    </location>
</feature>
<evidence type="ECO:0000259" key="2">
    <source>
        <dbReference type="Pfam" id="PF13360"/>
    </source>
</evidence>
<protein>
    <submittedName>
        <fullName evidence="3">PQQ-binding-like beta-propeller repeat protein</fullName>
    </submittedName>
</protein>
<reference evidence="3" key="2">
    <citation type="journal article" date="2022" name="BMC Genomics">
        <title>Comparative genome analysis of mycobacteria focusing on tRNA and non-coding RNA.</title>
        <authorList>
            <person name="Behra P.R.K."/>
            <person name="Pettersson B.M.F."/>
            <person name="Ramesh M."/>
            <person name="Das S."/>
            <person name="Dasgupta S."/>
            <person name="Kirsebom L.A."/>
        </authorList>
    </citation>
    <scope>NUCLEOTIDE SEQUENCE</scope>
    <source>
        <strain evidence="3">DSM 44615</strain>
    </source>
</reference>
<dbReference type="Pfam" id="PF13360">
    <property type="entry name" value="PQQ_2"/>
    <property type="match status" value="1"/>
</dbReference>
<comment type="caution">
    <text evidence="3">The sequence shown here is derived from an EMBL/GenBank/DDBJ whole genome shotgun (WGS) entry which is preliminary data.</text>
</comment>
<evidence type="ECO:0000256" key="1">
    <source>
        <dbReference type="SAM" id="Phobius"/>
    </source>
</evidence>
<keyword evidence="1" id="KW-1133">Transmembrane helix</keyword>
<keyword evidence="4" id="KW-1185">Reference proteome</keyword>
<dbReference type="Gene3D" id="2.130.10.10">
    <property type="entry name" value="YVTN repeat-like/Quinoprotein amine dehydrogenase"/>
    <property type="match status" value="1"/>
</dbReference>
<feature type="non-terminal residue" evidence="3">
    <location>
        <position position="600"/>
    </location>
</feature>
<gene>
    <name evidence="3" type="ORF">H7I41_16800</name>
</gene>
<evidence type="ECO:0000313" key="4">
    <source>
        <dbReference type="Proteomes" id="UP001140293"/>
    </source>
</evidence>
<dbReference type="RefSeq" id="WP_264013760.1">
    <property type="nucleotide sequence ID" value="NZ_JACKSJ010000143.1"/>
</dbReference>
<dbReference type="AlphaFoldDB" id="A0A9X2YNS0"/>
<dbReference type="InterPro" id="IPR015943">
    <property type="entry name" value="WD40/YVTN_repeat-like_dom_sf"/>
</dbReference>
<keyword evidence="1" id="KW-0812">Transmembrane</keyword>
<feature type="transmembrane region" description="Helical" evidence="1">
    <location>
        <begin position="152"/>
        <end position="169"/>
    </location>
</feature>
<feature type="transmembrane region" description="Helical" evidence="1">
    <location>
        <begin position="120"/>
        <end position="145"/>
    </location>
</feature>
<feature type="transmembrane region" description="Helical" evidence="1">
    <location>
        <begin position="86"/>
        <end position="108"/>
    </location>
</feature>
<evidence type="ECO:0000313" key="3">
    <source>
        <dbReference type="EMBL" id="MCV7171575.1"/>
    </source>
</evidence>
<keyword evidence="1" id="KW-0472">Membrane</keyword>
<feature type="transmembrane region" description="Helical" evidence="1">
    <location>
        <begin position="14"/>
        <end position="40"/>
    </location>
</feature>
<organism evidence="3 4">
    <name type="scientific">[Mycobacterium] manitobense</name>
    <dbReference type="NCBI Taxonomy" id="190147"/>
    <lineage>
        <taxon>Bacteria</taxon>
        <taxon>Bacillati</taxon>
        <taxon>Actinomycetota</taxon>
        <taxon>Actinomycetes</taxon>
        <taxon>Mycobacteriales</taxon>
        <taxon>Mycobacteriaceae</taxon>
        <taxon>Mycolicibacterium</taxon>
    </lineage>
</organism>
<reference evidence="3" key="1">
    <citation type="submission" date="2020-07" db="EMBL/GenBank/DDBJ databases">
        <authorList>
            <person name="Pettersson B.M.F."/>
            <person name="Behra P.R.K."/>
            <person name="Ramesh M."/>
            <person name="Das S."/>
            <person name="Dasgupta S."/>
            <person name="Kirsebom L.A."/>
        </authorList>
    </citation>
    <scope>NUCLEOTIDE SEQUENCE</scope>
    <source>
        <strain evidence="3">DSM 44615</strain>
    </source>
</reference>
<proteinExistence type="predicted"/>
<dbReference type="Proteomes" id="UP001140293">
    <property type="component" value="Unassembled WGS sequence"/>
</dbReference>
<feature type="domain" description="Pyrrolo-quinoline quinone repeat" evidence="2">
    <location>
        <begin position="216"/>
        <end position="345"/>
    </location>
</feature>
<dbReference type="InterPro" id="IPR011047">
    <property type="entry name" value="Quinoprotein_ADH-like_sf"/>
</dbReference>
<dbReference type="InterPro" id="IPR018391">
    <property type="entry name" value="PQQ_b-propeller_rpt"/>
</dbReference>
<sequence length="600" mass="63250">MSKDSATAGRRRRFGLGIAVGLAVSAAVPAVVASVVMWIIRSPADVTSHSLTTMGVIAAVAGVWVFIAAVPRLLGRDSRATGLMKVAGFVAAALCTWALWMAFGVFRARDGLPFVDSTGASILAVTAVLCAVVATVCALATAAVAGPVSGRTACCVALVVLVAVPIVSYRTVADHRGGVWAPDLIAKAAAPAATPDAVGPVRYEIPLDDGENLPEAYGAGNGFVVDTRREITAYDGRTGEKRWHATDYGTSGRLLVVRRDRDDRSGIVVVFLYQAVIAFDGGTGEVLWRREYSSGGEVTAATGSVDALGMAVFTADAAVSGSNSRTRFYSLDPATGRERWSQPISCSNSTLHPGTPGQFAYDCSKPSLIDAHTGVFTDVPGEYAPRAGTDVYVASFTEWDDRGSATDKTLVMDPDGRVVDEMSGATAVSTAHNGFLLVYSGGTWMMRDYRSHRSTPVPLGSVPVPTNYERPNTAWLDDRLLIAAEKRDAPLFLVDAARPTQEPFSSAPPCPGDETVRDLQVVAGAVIAQCDTDRVVGGAWCYLTLTVTVGLKVLLFLSLERIASGRMLALGLTETTRASSSGTSLRRDDAGFVERDVVEA</sequence>
<dbReference type="SUPFAM" id="SSF50998">
    <property type="entry name" value="Quinoprotein alcohol dehydrogenase-like"/>
    <property type="match status" value="1"/>
</dbReference>
<accession>A0A9X2YNS0</accession>
<dbReference type="InterPro" id="IPR002372">
    <property type="entry name" value="PQQ_rpt_dom"/>
</dbReference>
<name>A0A9X2YNS0_9MYCO</name>
<dbReference type="SMART" id="SM00564">
    <property type="entry name" value="PQQ"/>
    <property type="match status" value="2"/>
</dbReference>
<dbReference type="EMBL" id="JACKSJ010000143">
    <property type="protein sequence ID" value="MCV7171575.1"/>
    <property type="molecule type" value="Genomic_DNA"/>
</dbReference>